<dbReference type="Proteomes" id="UP000030170">
    <property type="component" value="Unassembled WGS sequence"/>
</dbReference>
<keyword evidence="1" id="KW-0560">Oxidoreductase</keyword>
<dbReference type="InterPro" id="IPR013766">
    <property type="entry name" value="Thioredoxin_domain"/>
</dbReference>
<dbReference type="Pfam" id="PF00578">
    <property type="entry name" value="AhpC-TSA"/>
    <property type="match status" value="1"/>
</dbReference>
<feature type="domain" description="Thioredoxin" evidence="4">
    <location>
        <begin position="28"/>
        <end position="180"/>
    </location>
</feature>
<dbReference type="GO" id="GO:0004601">
    <property type="term" value="F:peroxidase activity"/>
    <property type="evidence" value="ECO:0007669"/>
    <property type="project" value="UniProtKB-KW"/>
</dbReference>
<evidence type="ECO:0000313" key="6">
    <source>
        <dbReference type="Proteomes" id="UP000030170"/>
    </source>
</evidence>
<gene>
    <name evidence="5" type="ORF">DO97_13910</name>
</gene>
<comment type="caution">
    <text evidence="5">The sequence shown here is derived from an EMBL/GenBank/DDBJ whole genome shotgun (WGS) entry which is preliminary data.</text>
</comment>
<evidence type="ECO:0000256" key="2">
    <source>
        <dbReference type="ARBA" id="ARBA00022862"/>
    </source>
</evidence>
<dbReference type="SUPFAM" id="SSF52833">
    <property type="entry name" value="Thioredoxin-like"/>
    <property type="match status" value="1"/>
</dbReference>
<protein>
    <submittedName>
        <fullName evidence="5">Alkyl hydroperoxide reductase</fullName>
    </submittedName>
</protein>
<keyword evidence="1" id="KW-0575">Peroxidase</keyword>
<evidence type="ECO:0000256" key="1">
    <source>
        <dbReference type="ARBA" id="ARBA00022559"/>
    </source>
</evidence>
<sequence length="180" mass="20134">MLTAIDFKHLFTQRFFHNFFPIPATNLLTLGAVPPDFELSDITHGRSVKLSDYWGKQSVIVAFTRIFSAKVYCPLCFPHIQALNGRYEEFTRQGAEVLMITSTDREQSLTVVQDLGLKFPLLSDSDCLSFRAYGVGQALGAPLPAQFVLDQEGHLRYKHLFSFLEANAGVDTLLSSLATQ</sequence>
<proteinExistence type="predicted"/>
<evidence type="ECO:0000259" key="4">
    <source>
        <dbReference type="PROSITE" id="PS51352"/>
    </source>
</evidence>
<dbReference type="CDD" id="cd02970">
    <property type="entry name" value="PRX_like2"/>
    <property type="match status" value="1"/>
</dbReference>
<dbReference type="AlphaFoldDB" id="A0A098THC9"/>
<dbReference type="RefSeq" id="WP_036535227.1">
    <property type="nucleotide sequence ID" value="NZ_JJML01000042.1"/>
</dbReference>
<evidence type="ECO:0000313" key="5">
    <source>
        <dbReference type="EMBL" id="KGF71990.1"/>
    </source>
</evidence>
<dbReference type="InterPro" id="IPR036249">
    <property type="entry name" value="Thioredoxin-like_sf"/>
</dbReference>
<keyword evidence="3" id="KW-0676">Redox-active center</keyword>
<reference evidence="5 6" key="1">
    <citation type="journal article" date="2014" name="Mol. Ecol.">
        <title>Evolution of Synechococcus.</title>
        <authorList>
            <person name="Dvorak P."/>
            <person name="Casamatta D."/>
            <person name="Hasler P."/>
            <person name="Poulickova A."/>
            <person name="Ondrej V."/>
            <person name="Sanges R."/>
        </authorList>
    </citation>
    <scope>NUCLEOTIDE SEQUENCE [LARGE SCALE GENOMIC DNA]</scope>
    <source>
        <strain evidence="5 6">CAUP A 1101</strain>
    </source>
</reference>
<dbReference type="EMBL" id="JJML01000042">
    <property type="protein sequence ID" value="KGF71990.1"/>
    <property type="molecule type" value="Genomic_DNA"/>
</dbReference>
<dbReference type="OrthoDB" id="422376at2"/>
<name>A0A098THC9_9CYAN</name>
<dbReference type="STRING" id="1497020.DO97_13910"/>
<evidence type="ECO:0000256" key="3">
    <source>
        <dbReference type="ARBA" id="ARBA00023284"/>
    </source>
</evidence>
<dbReference type="Gene3D" id="3.40.30.10">
    <property type="entry name" value="Glutaredoxin"/>
    <property type="match status" value="1"/>
</dbReference>
<dbReference type="InterPro" id="IPR050455">
    <property type="entry name" value="Tpx_Peroxidase_subfamily"/>
</dbReference>
<dbReference type="PANTHER" id="PTHR43110:SF1">
    <property type="entry name" value="THIOL PEROXIDASE"/>
    <property type="match status" value="1"/>
</dbReference>
<dbReference type="InterPro" id="IPR000866">
    <property type="entry name" value="AhpC/TSA"/>
</dbReference>
<dbReference type="PROSITE" id="PS51352">
    <property type="entry name" value="THIOREDOXIN_2"/>
    <property type="match status" value="1"/>
</dbReference>
<dbReference type="PANTHER" id="PTHR43110">
    <property type="entry name" value="THIOL PEROXIDASE"/>
    <property type="match status" value="1"/>
</dbReference>
<keyword evidence="6" id="KW-1185">Reference proteome</keyword>
<keyword evidence="2" id="KW-0049">Antioxidant</keyword>
<accession>A0A098THC9</accession>
<organism evidence="5 6">
    <name type="scientific">Neosynechococcus sphagnicola sy1</name>
    <dbReference type="NCBI Taxonomy" id="1497020"/>
    <lineage>
        <taxon>Bacteria</taxon>
        <taxon>Bacillati</taxon>
        <taxon>Cyanobacteriota</taxon>
        <taxon>Cyanophyceae</taxon>
        <taxon>Neosynechococcales</taxon>
        <taxon>Neosynechococcaceae</taxon>
        <taxon>Neosynechococcus</taxon>
    </lineage>
</organism>